<evidence type="ECO:0000256" key="2">
    <source>
        <dbReference type="SAM" id="MobiDB-lite"/>
    </source>
</evidence>
<accession>A0A0G4FBV2</accession>
<reference evidence="3" key="1">
    <citation type="submission" date="2014-11" db="EMBL/GenBank/DDBJ databases">
        <authorList>
            <person name="Otto D Thomas"/>
            <person name="Naeem Raeece"/>
        </authorList>
    </citation>
    <scope>NUCLEOTIDE SEQUENCE</scope>
</reference>
<feature type="region of interest" description="Disordered" evidence="2">
    <location>
        <begin position="92"/>
        <end position="153"/>
    </location>
</feature>
<feature type="region of interest" description="Disordered" evidence="2">
    <location>
        <begin position="215"/>
        <end position="253"/>
    </location>
</feature>
<dbReference type="AlphaFoldDB" id="A0A0G4FBV2"/>
<feature type="compositionally biased region" description="Polar residues" evidence="2">
    <location>
        <begin position="1004"/>
        <end position="1016"/>
    </location>
</feature>
<feature type="compositionally biased region" description="Low complexity" evidence="2">
    <location>
        <begin position="502"/>
        <end position="515"/>
    </location>
</feature>
<feature type="compositionally biased region" description="Polar residues" evidence="2">
    <location>
        <begin position="637"/>
        <end position="647"/>
    </location>
</feature>
<gene>
    <name evidence="3" type="ORF">Cvel_16210</name>
</gene>
<feature type="compositionally biased region" description="Low complexity" evidence="2">
    <location>
        <begin position="104"/>
        <end position="124"/>
    </location>
</feature>
<protein>
    <submittedName>
        <fullName evidence="3">Uncharacterized protein</fullName>
    </submittedName>
</protein>
<feature type="coiled-coil region" evidence="1">
    <location>
        <begin position="818"/>
        <end position="845"/>
    </location>
</feature>
<feature type="region of interest" description="Disordered" evidence="2">
    <location>
        <begin position="630"/>
        <end position="681"/>
    </location>
</feature>
<name>A0A0G4FBV2_9ALVE</name>
<feature type="compositionally biased region" description="Basic and acidic residues" evidence="2">
    <location>
        <begin position="480"/>
        <end position="499"/>
    </location>
</feature>
<evidence type="ECO:0000256" key="1">
    <source>
        <dbReference type="SAM" id="Coils"/>
    </source>
</evidence>
<keyword evidence="1" id="KW-0175">Coiled coil</keyword>
<sequence>MDTTVSSASSVCPPANFEDLVQAVGAHIFAFLQGEEIPPLERLCHTVFDVSKADTALVWQFHSLCTIARLISSARGDDRKLLIQKTLQRHLMKQQRRGRGKAVAATGASSSASASTAESGSGTAVQVPVVERQDLSGSKEKERTAASVPEGGEADSFLQHHTEAELKPPFSWKEVFRVFFRVHVLPSAGKNLTPGQLGRMVEVFRFLQFKATPQQQHLHTQTQQQVSRSIHQTLPDDSSPSSSSSSSSSSAPPSLKSCPPWHLFFEEVRFPTQATLDFANSRFHFADRNWQIDSNLTDGVMKLSLASGFEHFDPVTEQWHGEFVEGRVKVFTLEGSEFGPSSPSFPVSVSVAAGSAGEGTTCTGGELSSGVGMDRLGTGTENLLEFDRVDTEREREGSEEFVGMLLWPQQGSTETEVDRHRNASPSFPSCNSTKGREVGGYGGLVGERMKRSDSASLFIQPFVKVVAEPSVQFRLGVYEEEREKEEKEKEKGAERDATDALRLSSREFSPSSSSRVQHEGLLRGRGRGRGKERTTGLLKEKAIGTLRHKRPLKRGRQMPVAIALQITGEGFTGSPHCPRCSEMRMARMCKRGEGFKTFKEIWYPTEAHVPKRLKGMDVSVHGGAKVRVLMAPRSRGDSSSSDVLQQSRHGHGELSSAGWWDGGGQRGKLNATPSFSSSEETEIQDSGTAVYFLKTLERFWPAFALACLQEITAAHEPEGLDAAAWEALPVIRGGEKAEGRESMTTLDCPSRLADDEDLSDLRVWFAFNHRSSVDHPGAAAAVSGPPGRKGVYVKVLGTWPACALFEGRVFWCRVDAIVRALEKQEEEALNAMMKEAEELEEARGERPARAEHRGAKSEGGDSFRAVFEYFESHMYKSGPVCTWGEDTTVPRVRIFGTPQDRQLPESLRRKFLLHSSRPSLVHVSGQQREAETKNSKVIAAGESAQPGASGNTRRRPLPLRPKAKPPPLPLKSAPLERARAAGRERPAGNVTHGHAVTVSLATKAESSPTDNTRNAT</sequence>
<feature type="region of interest" description="Disordered" evidence="2">
    <location>
        <begin position="480"/>
        <end position="534"/>
    </location>
</feature>
<feature type="compositionally biased region" description="Low complexity" evidence="2">
    <location>
        <begin position="238"/>
        <end position="253"/>
    </location>
</feature>
<evidence type="ECO:0000313" key="3">
    <source>
        <dbReference type="EMBL" id="CEM10472.1"/>
    </source>
</evidence>
<dbReference type="EMBL" id="CDMZ01000263">
    <property type="protein sequence ID" value="CEM10472.1"/>
    <property type="molecule type" value="Genomic_DNA"/>
</dbReference>
<dbReference type="VEuPathDB" id="CryptoDB:Cvel_16210"/>
<organism evidence="3">
    <name type="scientific">Chromera velia CCMP2878</name>
    <dbReference type="NCBI Taxonomy" id="1169474"/>
    <lineage>
        <taxon>Eukaryota</taxon>
        <taxon>Sar</taxon>
        <taxon>Alveolata</taxon>
        <taxon>Colpodellida</taxon>
        <taxon>Chromeraceae</taxon>
        <taxon>Chromera</taxon>
    </lineage>
</organism>
<feature type="compositionally biased region" description="Polar residues" evidence="2">
    <location>
        <begin position="226"/>
        <end position="236"/>
    </location>
</feature>
<feature type="compositionally biased region" description="Basic residues" evidence="2">
    <location>
        <begin position="952"/>
        <end position="963"/>
    </location>
</feature>
<feature type="region of interest" description="Disordered" evidence="2">
    <location>
        <begin position="921"/>
        <end position="1016"/>
    </location>
</feature>
<feature type="compositionally biased region" description="Basic and acidic residues" evidence="2">
    <location>
        <begin position="974"/>
        <end position="986"/>
    </location>
</feature>
<feature type="compositionally biased region" description="Low complexity" evidence="2">
    <location>
        <begin position="215"/>
        <end position="225"/>
    </location>
</feature>
<feature type="compositionally biased region" description="Basic and acidic residues" evidence="2">
    <location>
        <begin position="131"/>
        <end position="144"/>
    </location>
</feature>
<proteinExistence type="predicted"/>